<dbReference type="PROSITE" id="PS50132">
    <property type="entry name" value="RGS"/>
    <property type="match status" value="1"/>
</dbReference>
<dbReference type="Proteomes" id="UP000683360">
    <property type="component" value="Unassembled WGS sequence"/>
</dbReference>
<gene>
    <name evidence="3" type="ORF">MEDL_68646</name>
</gene>
<evidence type="ECO:0000313" key="4">
    <source>
        <dbReference type="Proteomes" id="UP000683360"/>
    </source>
</evidence>
<protein>
    <recommendedName>
        <fullName evidence="2">RGS domain-containing protein</fullName>
    </recommendedName>
</protein>
<name>A0A8S3VJJ6_MYTED</name>
<feature type="compositionally biased region" description="Basic and acidic residues" evidence="1">
    <location>
        <begin position="156"/>
        <end position="171"/>
    </location>
</feature>
<evidence type="ECO:0000256" key="1">
    <source>
        <dbReference type="SAM" id="MobiDB-lite"/>
    </source>
</evidence>
<feature type="compositionally biased region" description="Basic and acidic residues" evidence="1">
    <location>
        <begin position="79"/>
        <end position="105"/>
    </location>
</feature>
<feature type="compositionally biased region" description="Basic and acidic residues" evidence="1">
    <location>
        <begin position="188"/>
        <end position="204"/>
    </location>
</feature>
<keyword evidence="4" id="KW-1185">Reference proteome</keyword>
<organism evidence="3 4">
    <name type="scientific">Mytilus edulis</name>
    <name type="common">Blue mussel</name>
    <dbReference type="NCBI Taxonomy" id="6550"/>
    <lineage>
        <taxon>Eukaryota</taxon>
        <taxon>Metazoa</taxon>
        <taxon>Spiralia</taxon>
        <taxon>Lophotrochozoa</taxon>
        <taxon>Mollusca</taxon>
        <taxon>Bivalvia</taxon>
        <taxon>Autobranchia</taxon>
        <taxon>Pteriomorphia</taxon>
        <taxon>Mytilida</taxon>
        <taxon>Mytiloidea</taxon>
        <taxon>Mytilidae</taxon>
        <taxon>Mytilinae</taxon>
        <taxon>Mytilus</taxon>
    </lineage>
</organism>
<feature type="domain" description="RGS" evidence="2">
    <location>
        <begin position="2"/>
        <end position="39"/>
    </location>
</feature>
<evidence type="ECO:0000313" key="3">
    <source>
        <dbReference type="EMBL" id="CAG2257405.1"/>
    </source>
</evidence>
<feature type="compositionally biased region" description="Basic residues" evidence="1">
    <location>
        <begin position="172"/>
        <end position="187"/>
    </location>
</feature>
<feature type="compositionally biased region" description="Acidic residues" evidence="1">
    <location>
        <begin position="53"/>
        <end position="64"/>
    </location>
</feature>
<comment type="caution">
    <text evidence="3">The sequence shown here is derived from an EMBL/GenBank/DDBJ whole genome shotgun (WGS) entry which is preliminary data.</text>
</comment>
<evidence type="ECO:0000259" key="2">
    <source>
        <dbReference type="PROSITE" id="PS50132"/>
    </source>
</evidence>
<reference evidence="3" key="1">
    <citation type="submission" date="2021-03" db="EMBL/GenBank/DDBJ databases">
        <authorList>
            <person name="Bekaert M."/>
        </authorList>
    </citation>
    <scope>NUCLEOTIDE SEQUENCE</scope>
</reference>
<sequence length="232" mass="27498">MVLFYLLAEFATRKLFATFKKEAKTESELEFWTQVEEMRGAYRYPEDDSFTCEYTDEETEDEVDNVQSEPDYVQQETSNKQDEAGIKQDDFKKQDDDTGNEKYDEQNEQNKQAETAIIKKDNSQKDIGPSSLSHIHHKEDPTWIDNFQQNDIELDIPDKNQRKRLEKDEKKKEKRTNKLFKADKKRRQKEDNQSKNKQTKDGLKKAKKSTIRDFINSLSSCFRTQKKAEEIL</sequence>
<accession>A0A8S3VJJ6</accession>
<dbReference type="AlphaFoldDB" id="A0A8S3VJJ6"/>
<proteinExistence type="predicted"/>
<dbReference type="InterPro" id="IPR016137">
    <property type="entry name" value="RGS"/>
</dbReference>
<feature type="region of interest" description="Disordered" evidence="1">
    <location>
        <begin position="53"/>
        <end position="209"/>
    </location>
</feature>
<dbReference type="EMBL" id="CAJPWZ010003328">
    <property type="protein sequence ID" value="CAG2257405.1"/>
    <property type="molecule type" value="Genomic_DNA"/>
</dbReference>